<dbReference type="GO" id="GO:0005979">
    <property type="term" value="P:regulation of glycogen biosynthetic process"/>
    <property type="evidence" value="ECO:0007669"/>
    <property type="project" value="TreeGrafter"/>
</dbReference>
<dbReference type="PANTHER" id="PTHR12307">
    <property type="entry name" value="PROTEIN PHOSPHATASE 1 REGULATORY SUBUNIT"/>
    <property type="match status" value="1"/>
</dbReference>
<dbReference type="Proteomes" id="UP000199069">
    <property type="component" value="Unassembled WGS sequence"/>
</dbReference>
<feature type="region of interest" description="Disordered" evidence="1">
    <location>
        <begin position="1"/>
        <end position="221"/>
    </location>
</feature>
<dbReference type="GO" id="GO:2001069">
    <property type="term" value="F:glycogen binding"/>
    <property type="evidence" value="ECO:0007669"/>
    <property type="project" value="TreeGrafter"/>
</dbReference>
<dbReference type="Gene3D" id="2.60.40.2440">
    <property type="entry name" value="Carbohydrate binding type-21 domain"/>
    <property type="match status" value="1"/>
</dbReference>
<feature type="compositionally biased region" description="Low complexity" evidence="1">
    <location>
        <begin position="1"/>
        <end position="19"/>
    </location>
</feature>
<feature type="compositionally biased region" description="Basic and acidic residues" evidence="1">
    <location>
        <begin position="815"/>
        <end position="834"/>
    </location>
</feature>
<dbReference type="Pfam" id="PF03370">
    <property type="entry name" value="CBM_21"/>
    <property type="match status" value="1"/>
</dbReference>
<dbReference type="STRING" id="5286.A0A0K3CNI9"/>
<dbReference type="PROSITE" id="PS51159">
    <property type="entry name" value="CBM21"/>
    <property type="match status" value="1"/>
</dbReference>
<feature type="compositionally biased region" description="Acidic residues" evidence="1">
    <location>
        <begin position="835"/>
        <end position="845"/>
    </location>
</feature>
<proteinExistence type="predicted"/>
<name>A0A0K3CNI9_RHOTO</name>
<feature type="compositionally biased region" description="Low complexity" evidence="1">
    <location>
        <begin position="188"/>
        <end position="201"/>
    </location>
</feature>
<feature type="compositionally biased region" description="Pro residues" evidence="1">
    <location>
        <begin position="20"/>
        <end position="31"/>
    </location>
</feature>
<feature type="region of interest" description="Disordered" evidence="1">
    <location>
        <begin position="671"/>
        <end position="693"/>
    </location>
</feature>
<sequence>MPYATPSPSTSPVSTMTLPAAPPLSLPPMPSPRLDQKRPTRHHHRSHSSEPVASTSNFIFVQPATPDSAAKGAERRGYFWAHSNGGGGGSPGEGGSGSSSPSFNTVPRRQGRIRLAALTPATTTAGSPGPSSQEEGSSAAEDGGASARVAAARSPGSNPTVLPKVSGSTAGGIFQNAYPFGETTRGRSTSSASASDSALASGDEISTPKPAPMLRKKSGELVRPSLKADTMRRDFSKPRSAPATPVCPKYVHFDTQLEHVKHFLAQQRPAAVSRSGSPVETETEDEPEAFPFPAMATPQAGTVKLVLPNFPSAIARAQAQRDKDVFVDSLEMTPDGRSIRGLVRVKNLAFEKWVAVRFTLDNWQTVSEVSADYVDSLPGTDRFSFTIRLQDLLARLEEKTMFLAVRYTVGGKEIWDNNGGQNYRIEFRKVPPSSGAAQRAAVSAAQQQRKAAWSVTNAGQAADRMADLRRELDRLVREDNFDDDDANASTGDSSVTAGLGLSSASSGRSLRLGYDSRSFSDSVSACTHRLYSTPSHHDLTRHPFRISRLFLTLSAVHRLVLSLHLQLDYNPPYKPAVILSATVDSADSSPLASPLGVRQLAFDVACCLRWTRLYAYETAACYQTTQLSTAFTIAVSQTLLTLEAPPRPRRLPAQRWVKQKKPTSPWFRTTRRRQPCVTGSTEKSRATGYAPSSSRSTFDTPVLMFVPPKDTRFLPWAKIIISPSLRDAERQFSPLTVFNFEARVEPAFMPMRIEARIVGVARARSSNNSRKHEFLAVSSPPATLDGPDSSITHFQIQLPPSCTCDCKPPPLPTLDKPELVARDPDGNRLKRTDSDSDLCDDSDDESISSDCSACGREQGDGCAHIALRLPPTFESETEGYSVSYTLEIVGQLGKPSKGKGKGKALFGLGGDNFKVLKEYRFEIPLRVKALPLPRPTETSAQLFRENAEFFYRAATGAVQSKYFDPPAHALGDLQPRRLSLHYEVATKWPVKRQPSEQICIGGRRFDRAEIDGPRPCIRWWIDVNFGKHSVEVGNELLEKLRATPTSVSLEVKRVTTARSTHTGLAVDKPDEWPMQLSDAPGYLDLRKGNARLAAEADGEYRLWLHFKGETKVSPSWIGDPTSAPVLRTCIFDVYYDLHATFHLGTLNDPMHIKCQDVRLDLPASLQDLIRLAKKTPAATDADQLPEGGGTLAPTPRAPTKLSKEKKAAVDTTSSPVAYRARESGLPDFSSAGPSGASTSTAPVTTRLADLDVNGDAPPAYDQVMAAPGAVDPPPPSASTSSAPAYTAP</sequence>
<dbReference type="GO" id="GO:0000164">
    <property type="term" value="C:protein phosphatase type 1 complex"/>
    <property type="evidence" value="ECO:0007669"/>
    <property type="project" value="TreeGrafter"/>
</dbReference>
<feature type="compositionally biased region" description="Low complexity" evidence="1">
    <location>
        <begin position="115"/>
        <end position="157"/>
    </location>
</feature>
<accession>A0A0K3CNI9</accession>
<gene>
    <name evidence="3" type="primary">FGENESH: predicted gene_12.56</name>
    <name evidence="3" type="ORF">BN2166_0058960</name>
</gene>
<feature type="region of interest" description="Disordered" evidence="1">
    <location>
        <begin position="1176"/>
        <end position="1288"/>
    </location>
</feature>
<feature type="region of interest" description="Disordered" evidence="1">
    <location>
        <begin position="813"/>
        <end position="845"/>
    </location>
</feature>
<feature type="compositionally biased region" description="Low complexity" evidence="1">
    <location>
        <begin position="1229"/>
        <end position="1242"/>
    </location>
</feature>
<dbReference type="GO" id="GO:0008157">
    <property type="term" value="F:protein phosphatase 1 binding"/>
    <property type="evidence" value="ECO:0007669"/>
    <property type="project" value="TreeGrafter"/>
</dbReference>
<dbReference type="InterPro" id="IPR038175">
    <property type="entry name" value="CBM21_dom_sf"/>
</dbReference>
<evidence type="ECO:0000313" key="3">
    <source>
        <dbReference type="EMBL" id="CTR10035.1"/>
    </source>
</evidence>
<feature type="domain" description="CBM21" evidence="2">
    <location>
        <begin position="319"/>
        <end position="426"/>
    </location>
</feature>
<evidence type="ECO:0000313" key="4">
    <source>
        <dbReference type="Proteomes" id="UP000199069"/>
    </source>
</evidence>
<reference evidence="3 4" key="1">
    <citation type="submission" date="2015-07" db="EMBL/GenBank/DDBJ databases">
        <authorList>
            <person name="Cajimat M.N.B."/>
            <person name="Milazzo M.L."/>
            <person name="Fulhorst C.F."/>
        </authorList>
    </citation>
    <scope>NUCLEOTIDE SEQUENCE [LARGE SCALE GENOMIC DNA]</scope>
    <source>
        <strain evidence="3">Single colony</strain>
    </source>
</reference>
<feature type="non-terminal residue" evidence="3">
    <location>
        <position position="1288"/>
    </location>
</feature>
<evidence type="ECO:0000256" key="1">
    <source>
        <dbReference type="SAM" id="MobiDB-lite"/>
    </source>
</evidence>
<dbReference type="InterPro" id="IPR005036">
    <property type="entry name" value="CBM21_dom"/>
</dbReference>
<dbReference type="PANTHER" id="PTHR12307:SF36">
    <property type="entry name" value="GLYCOGEN-BINDING SUBUNIT 76A"/>
    <property type="match status" value="1"/>
</dbReference>
<keyword evidence="4" id="KW-1185">Reference proteome</keyword>
<evidence type="ECO:0000259" key="2">
    <source>
        <dbReference type="PROSITE" id="PS51159"/>
    </source>
</evidence>
<protein>
    <submittedName>
        <fullName evidence="3">FGENESH: predicted gene_12.56 protein</fullName>
    </submittedName>
</protein>
<feature type="compositionally biased region" description="Gly residues" evidence="1">
    <location>
        <begin position="84"/>
        <end position="97"/>
    </location>
</feature>
<dbReference type="EMBL" id="CWKI01000012">
    <property type="protein sequence ID" value="CTR10035.1"/>
    <property type="molecule type" value="Genomic_DNA"/>
</dbReference>
<feature type="compositionally biased region" description="Low complexity" evidence="1">
    <location>
        <begin position="1277"/>
        <end position="1288"/>
    </location>
</feature>
<feature type="region of interest" description="Disordered" evidence="1">
    <location>
        <begin position="268"/>
        <end position="291"/>
    </location>
</feature>
<organism evidence="3 4">
    <name type="scientific">Rhodotorula toruloides</name>
    <name type="common">Yeast</name>
    <name type="synonym">Rhodosporidium toruloides</name>
    <dbReference type="NCBI Taxonomy" id="5286"/>
    <lineage>
        <taxon>Eukaryota</taxon>
        <taxon>Fungi</taxon>
        <taxon>Dikarya</taxon>
        <taxon>Basidiomycota</taxon>
        <taxon>Pucciniomycotina</taxon>
        <taxon>Microbotryomycetes</taxon>
        <taxon>Sporidiobolales</taxon>
        <taxon>Sporidiobolaceae</taxon>
        <taxon>Rhodotorula</taxon>
    </lineage>
</organism>
<dbReference type="InterPro" id="IPR050782">
    <property type="entry name" value="PP1_regulatory_subunit_3"/>
</dbReference>